<feature type="active site" evidence="4">
    <location>
        <position position="20"/>
    </location>
</feature>
<evidence type="ECO:0000259" key="5">
    <source>
        <dbReference type="PROSITE" id="PS50122"/>
    </source>
</evidence>
<dbReference type="InterPro" id="IPR011247">
    <property type="entry name" value="Chemotax_prot-Glu_Me-esterase"/>
</dbReference>
<feature type="active site" evidence="4">
    <location>
        <position position="47"/>
    </location>
</feature>
<dbReference type="Gene3D" id="3.40.50.180">
    <property type="entry name" value="Methylesterase CheB, C-terminal domain"/>
    <property type="match status" value="1"/>
</dbReference>
<dbReference type="EC" id="3.1.1.61" evidence="2"/>
<dbReference type="RefSeq" id="WP_240177476.1">
    <property type="nucleotide sequence ID" value="NZ_CP092362.2"/>
</dbReference>
<keyword evidence="4" id="KW-0145">Chemotaxis</keyword>
<evidence type="ECO:0000256" key="3">
    <source>
        <dbReference type="ARBA" id="ARBA00048267"/>
    </source>
</evidence>
<name>A0ABY3THT4_9MYCO</name>
<dbReference type="CDD" id="cd16433">
    <property type="entry name" value="CheB"/>
    <property type="match status" value="1"/>
</dbReference>
<feature type="active site" evidence="4">
    <location>
        <position position="139"/>
    </location>
</feature>
<keyword evidence="1 4" id="KW-0378">Hydrolase</keyword>
<evidence type="ECO:0000313" key="7">
    <source>
        <dbReference type="Proteomes" id="UP001055337"/>
    </source>
</evidence>
<dbReference type="PIRSF" id="PIRSF036461">
    <property type="entry name" value="Chmtx_methlestr"/>
    <property type="match status" value="1"/>
</dbReference>
<dbReference type="EMBL" id="CP092362">
    <property type="protein sequence ID" value="ULN40723.1"/>
    <property type="molecule type" value="Genomic_DNA"/>
</dbReference>
<dbReference type="InterPro" id="IPR000673">
    <property type="entry name" value="Sig_transdc_resp-reg_Me-estase"/>
</dbReference>
<dbReference type="InterPro" id="IPR035909">
    <property type="entry name" value="CheB_C"/>
</dbReference>
<dbReference type="SUPFAM" id="SSF52738">
    <property type="entry name" value="Methylesterase CheB, C-terminal domain"/>
    <property type="match status" value="1"/>
</dbReference>
<dbReference type="Proteomes" id="UP001055337">
    <property type="component" value="Chromosome"/>
</dbReference>
<protein>
    <recommendedName>
        <fullName evidence="2">protein-glutamate methylesterase</fullName>
        <ecNumber evidence="2">3.1.1.61</ecNumber>
    </recommendedName>
</protein>
<dbReference type="PANTHER" id="PTHR42872">
    <property type="entry name" value="PROTEIN-GLUTAMATE METHYLESTERASE/PROTEIN-GLUTAMINE GLUTAMINASE"/>
    <property type="match status" value="1"/>
</dbReference>
<proteinExistence type="predicted"/>
<gene>
    <name evidence="6" type="ORF">MI149_24270</name>
</gene>
<accession>A0ABY3THT4</accession>
<organism evidence="6 7">
    <name type="scientific">Mycolicibacterium crocinum</name>
    <dbReference type="NCBI Taxonomy" id="388459"/>
    <lineage>
        <taxon>Bacteria</taxon>
        <taxon>Bacillati</taxon>
        <taxon>Actinomycetota</taxon>
        <taxon>Actinomycetes</taxon>
        <taxon>Mycobacteriales</taxon>
        <taxon>Mycobacteriaceae</taxon>
        <taxon>Mycolicibacterium</taxon>
    </lineage>
</organism>
<comment type="catalytic activity">
    <reaction evidence="3">
        <text>[protein]-L-glutamate 5-O-methyl ester + H2O = L-glutamyl-[protein] + methanol + H(+)</text>
        <dbReference type="Rhea" id="RHEA:23236"/>
        <dbReference type="Rhea" id="RHEA-COMP:10208"/>
        <dbReference type="Rhea" id="RHEA-COMP:10311"/>
        <dbReference type="ChEBI" id="CHEBI:15377"/>
        <dbReference type="ChEBI" id="CHEBI:15378"/>
        <dbReference type="ChEBI" id="CHEBI:17790"/>
        <dbReference type="ChEBI" id="CHEBI:29973"/>
        <dbReference type="ChEBI" id="CHEBI:82795"/>
        <dbReference type="EC" id="3.1.1.61"/>
    </reaction>
</comment>
<evidence type="ECO:0000256" key="2">
    <source>
        <dbReference type="ARBA" id="ARBA00039140"/>
    </source>
</evidence>
<evidence type="ECO:0000313" key="6">
    <source>
        <dbReference type="EMBL" id="ULN40723.1"/>
    </source>
</evidence>
<dbReference type="PROSITE" id="PS50122">
    <property type="entry name" value="CHEB"/>
    <property type="match status" value="1"/>
</dbReference>
<dbReference type="PANTHER" id="PTHR42872:SF6">
    <property type="entry name" value="PROTEIN-GLUTAMATE METHYLESTERASE_PROTEIN-GLUTAMINE GLUTAMINASE"/>
    <property type="match status" value="1"/>
</dbReference>
<dbReference type="Pfam" id="PF01339">
    <property type="entry name" value="CheB_methylest"/>
    <property type="match status" value="1"/>
</dbReference>
<keyword evidence="7" id="KW-1185">Reference proteome</keyword>
<evidence type="ECO:0000256" key="1">
    <source>
        <dbReference type="ARBA" id="ARBA00022801"/>
    </source>
</evidence>
<reference evidence="6" key="1">
    <citation type="submission" date="2022-08" db="EMBL/GenBank/DDBJ databases">
        <title>Whole genome sequencing of non-tuberculosis mycobacteria type-strains.</title>
        <authorList>
            <person name="Igarashi Y."/>
            <person name="Osugi A."/>
            <person name="Mitarai S."/>
        </authorList>
    </citation>
    <scope>NUCLEOTIDE SEQUENCE</scope>
    <source>
        <strain evidence="6">JCM 16369</strain>
    </source>
</reference>
<feature type="domain" description="CheB-type methylesterase" evidence="5">
    <location>
        <begin position="10"/>
        <end position="197"/>
    </location>
</feature>
<evidence type="ECO:0000256" key="4">
    <source>
        <dbReference type="PROSITE-ProRule" id="PRU00050"/>
    </source>
</evidence>
<sequence>MREQPQVSRPPPGAVAVGASAGGVEALVQFAGGLPDDLPYPVLVALHMPAGAPSVLAHIIDRAGPLPATAAVDGEELEPGHIYVAVPNRHLMVHQNRVVVSQGPSESGHRPAINALFRSVAVSCERRAVGILMSGVLDDGVRGLSAIRSRGGTTLVQHPDDALFADMPCHALEAEVVDAEARAVEFGRVLTELAARELTEEAGMKPDRRMELENRIAMGPRFSTTLDSERLGPPSGYTCPDCNGSLMAVDGGDYRCRVGHAWTADALLRARDDEIERALWTAIRSLEEKAKLSRTLADRIGATSLGELHAAAAEEAERAMTLLSEHLAKAIPPLGSHHDE</sequence>